<dbReference type="KEGG" id="bsau:DWV08_13340"/>
<dbReference type="GO" id="GO:0012505">
    <property type="term" value="C:endomembrane system"/>
    <property type="evidence" value="ECO:0007669"/>
    <property type="project" value="UniProtKB-SubCell"/>
</dbReference>
<protein>
    <submittedName>
        <fullName evidence="7">Isoprenylcysteine carboxylmethyltransferase family protein</fullName>
    </submittedName>
</protein>
<evidence type="ECO:0000256" key="4">
    <source>
        <dbReference type="ARBA" id="ARBA00023136"/>
    </source>
</evidence>
<evidence type="ECO:0000256" key="1">
    <source>
        <dbReference type="ARBA" id="ARBA00004127"/>
    </source>
</evidence>
<evidence type="ECO:0000313" key="8">
    <source>
        <dbReference type="Proteomes" id="UP000254236"/>
    </source>
</evidence>
<evidence type="ECO:0000256" key="3">
    <source>
        <dbReference type="ARBA" id="ARBA00022989"/>
    </source>
</evidence>
<dbReference type="PANTHER" id="PTHR12714:SF24">
    <property type="entry name" value="SLR1182 PROTEIN"/>
    <property type="match status" value="1"/>
</dbReference>
<organism evidence="7 9">
    <name type="scientific">Brachybacterium saurashtrense</name>
    <dbReference type="NCBI Taxonomy" id="556288"/>
    <lineage>
        <taxon>Bacteria</taxon>
        <taxon>Bacillati</taxon>
        <taxon>Actinomycetota</taxon>
        <taxon>Actinomycetes</taxon>
        <taxon>Micrococcales</taxon>
        <taxon>Dermabacteraceae</taxon>
        <taxon>Brachybacterium</taxon>
    </lineage>
</organism>
<dbReference type="GO" id="GO:0016740">
    <property type="term" value="F:transferase activity"/>
    <property type="evidence" value="ECO:0007669"/>
    <property type="project" value="UniProtKB-ARBA"/>
</dbReference>
<dbReference type="PANTHER" id="PTHR12714">
    <property type="entry name" value="PROTEIN-S ISOPRENYLCYSTEINE O-METHYLTRANSFERASE"/>
    <property type="match status" value="1"/>
</dbReference>
<feature type="transmembrane region" description="Helical" evidence="5">
    <location>
        <begin position="232"/>
        <end position="258"/>
    </location>
</feature>
<comment type="subcellular location">
    <subcellularLocation>
        <location evidence="1">Endomembrane system</location>
        <topology evidence="1">Multi-pass membrane protein</topology>
    </subcellularLocation>
</comment>
<dbReference type="Gene3D" id="1.20.120.1630">
    <property type="match status" value="1"/>
</dbReference>
<evidence type="ECO:0000256" key="2">
    <source>
        <dbReference type="ARBA" id="ARBA00022692"/>
    </source>
</evidence>
<sequence>MQGLAGALWWILVPTVPAVRHATLDGLDPLWTAVLDLPLFVLASALAAVGRRWAVAVVTPWTLLVTLGMVGYATVTGQAGAGALAMIGASAGSLGAAMLLRWGRIPVERAMVGPVAFRPARRTEGSAPLRATLAQMLAFWALFLLVIPAPIACAERRWGLSLALPTTVAGGLSIAGIVLIVAASTLGVWSAVTMAQLGRGTPLPGAMAHHLVIAGPYRWIRNPMAVAGIAQGAGMGLLLGSWLVLLYAVAGGVLWHVLVRPAEERDLAERFGQEYVRYRARVRCWLPRG</sequence>
<gene>
    <name evidence="6" type="ORF">DWV08_13340</name>
    <name evidence="7" type="ORF">DXU92_05090</name>
</gene>
<name>A0A345YTN9_9MICO</name>
<feature type="transmembrane region" description="Helical" evidence="5">
    <location>
        <begin position="171"/>
        <end position="191"/>
    </location>
</feature>
<dbReference type="Proteomes" id="UP000254236">
    <property type="component" value="Chromosome"/>
</dbReference>
<reference evidence="7 9" key="2">
    <citation type="submission" date="2018-08" db="EMBL/GenBank/DDBJ databases">
        <title>Brachybacterium saurashtrense DSM 23186.</title>
        <authorList>
            <person name="Li Y."/>
        </authorList>
    </citation>
    <scope>NUCLEOTIDE SEQUENCE [LARGE SCALE GENOMIC DNA]</scope>
    <source>
        <strain evidence="7 9">DSM 23186</strain>
    </source>
</reference>
<dbReference type="EMBL" id="CP031356">
    <property type="protein sequence ID" value="AXK47291.1"/>
    <property type="molecule type" value="Genomic_DNA"/>
</dbReference>
<evidence type="ECO:0000256" key="5">
    <source>
        <dbReference type="SAM" id="Phobius"/>
    </source>
</evidence>
<dbReference type="Proteomes" id="UP000282185">
    <property type="component" value="Unassembled WGS sequence"/>
</dbReference>
<proteinExistence type="predicted"/>
<evidence type="ECO:0000313" key="9">
    <source>
        <dbReference type="Proteomes" id="UP000282185"/>
    </source>
</evidence>
<feature type="transmembrane region" description="Helical" evidence="5">
    <location>
        <begin position="131"/>
        <end position="151"/>
    </location>
</feature>
<keyword evidence="3 5" id="KW-1133">Transmembrane helix</keyword>
<dbReference type="AlphaFoldDB" id="A0A345YTN9"/>
<dbReference type="EMBL" id="QSWH01000002">
    <property type="protein sequence ID" value="RRR24412.1"/>
    <property type="molecule type" value="Genomic_DNA"/>
</dbReference>
<evidence type="ECO:0000313" key="7">
    <source>
        <dbReference type="EMBL" id="RRR24412.1"/>
    </source>
</evidence>
<feature type="transmembrane region" description="Helical" evidence="5">
    <location>
        <begin position="28"/>
        <end position="46"/>
    </location>
</feature>
<dbReference type="Pfam" id="PF04191">
    <property type="entry name" value="PEMT"/>
    <property type="match status" value="1"/>
</dbReference>
<keyword evidence="2 5" id="KW-0812">Transmembrane</keyword>
<keyword evidence="4 5" id="KW-0472">Membrane</keyword>
<dbReference type="OrthoDB" id="941586at2"/>
<feature type="transmembrane region" description="Helical" evidence="5">
    <location>
        <begin position="79"/>
        <end position="100"/>
    </location>
</feature>
<evidence type="ECO:0000313" key="6">
    <source>
        <dbReference type="EMBL" id="AXK47291.1"/>
    </source>
</evidence>
<accession>A0A345YTN9</accession>
<keyword evidence="8" id="KW-1185">Reference proteome</keyword>
<dbReference type="InterPro" id="IPR007318">
    <property type="entry name" value="Phopholipid_MeTrfase"/>
</dbReference>
<reference evidence="6 8" key="1">
    <citation type="submission" date="2018-07" db="EMBL/GenBank/DDBJ databases">
        <title>Brachybacterium saurashtrense DSM 23186 genome sequence.</title>
        <authorList>
            <person name="Guo L."/>
        </authorList>
    </citation>
    <scope>NUCLEOTIDE SEQUENCE [LARGE SCALE GENOMIC DNA]</scope>
    <source>
        <strain evidence="6 8">DSM 23186</strain>
    </source>
</reference>
<feature type="transmembrane region" description="Helical" evidence="5">
    <location>
        <begin position="53"/>
        <end position="73"/>
    </location>
</feature>